<evidence type="ECO:0000313" key="2">
    <source>
        <dbReference type="Proteomes" id="UP000279029"/>
    </source>
</evidence>
<dbReference type="KEGG" id="cbar:PATL70BA_0831"/>
<dbReference type="EMBL" id="LR130778">
    <property type="protein sequence ID" value="VDN46704.1"/>
    <property type="molecule type" value="Genomic_DNA"/>
</dbReference>
<proteinExistence type="predicted"/>
<dbReference type="AlphaFoldDB" id="A0A3P7NU80"/>
<reference evidence="1 2" key="1">
    <citation type="submission" date="2018-09" db="EMBL/GenBank/DDBJ databases">
        <authorList>
            <person name="Postec A."/>
        </authorList>
    </citation>
    <scope>NUCLEOTIDE SEQUENCE [LARGE SCALE GENOMIC DNA]</scope>
    <source>
        <strain evidence="1">70B-A</strain>
    </source>
</reference>
<sequence>MTKRCEIGSVTFRITEQVDYIFGVKVEPKAKRNGQNVKLVSQWVP</sequence>
<keyword evidence="2" id="KW-1185">Reference proteome</keyword>
<name>A0A3P7NU80_9FIRM</name>
<dbReference type="Proteomes" id="UP000279029">
    <property type="component" value="Chromosome"/>
</dbReference>
<evidence type="ECO:0000313" key="1">
    <source>
        <dbReference type="EMBL" id="VDN46704.1"/>
    </source>
</evidence>
<accession>A0A3P7NU80</accession>
<organism evidence="1 2">
    <name type="scientific">Petrocella atlantisensis</name>
    <dbReference type="NCBI Taxonomy" id="2173034"/>
    <lineage>
        <taxon>Bacteria</taxon>
        <taxon>Bacillati</taxon>
        <taxon>Bacillota</taxon>
        <taxon>Clostridia</taxon>
        <taxon>Lachnospirales</taxon>
        <taxon>Vallitaleaceae</taxon>
        <taxon>Petrocella</taxon>
    </lineage>
</organism>
<gene>
    <name evidence="1" type="ORF">PATL70BA_0831</name>
</gene>
<protein>
    <submittedName>
        <fullName evidence="1">Uncharacterized protein</fullName>
    </submittedName>
</protein>